<organism evidence="2 3">
    <name type="scientific">Streptomyces maoxianensis</name>
    <dbReference type="NCBI Taxonomy" id="1459942"/>
    <lineage>
        <taxon>Bacteria</taxon>
        <taxon>Bacillati</taxon>
        <taxon>Actinomycetota</taxon>
        <taxon>Actinomycetes</taxon>
        <taxon>Kitasatosporales</taxon>
        <taxon>Streptomycetaceae</taxon>
        <taxon>Streptomyces</taxon>
    </lineage>
</organism>
<evidence type="ECO:0000313" key="2">
    <source>
        <dbReference type="EMBL" id="MFC4609711.1"/>
    </source>
</evidence>
<evidence type="ECO:0000256" key="1">
    <source>
        <dbReference type="SAM" id="Phobius"/>
    </source>
</evidence>
<comment type="caution">
    <text evidence="2">The sequence shown here is derived from an EMBL/GenBank/DDBJ whole genome shotgun (WGS) entry which is preliminary data.</text>
</comment>
<dbReference type="Proteomes" id="UP001595993">
    <property type="component" value="Unassembled WGS sequence"/>
</dbReference>
<feature type="transmembrane region" description="Helical" evidence="1">
    <location>
        <begin position="68"/>
        <end position="92"/>
    </location>
</feature>
<name>A0ABV9G5W3_9ACTN</name>
<proteinExistence type="predicted"/>
<gene>
    <name evidence="2" type="ORF">ACFO9E_18100</name>
</gene>
<protein>
    <submittedName>
        <fullName evidence="2">Uncharacterized protein</fullName>
    </submittedName>
</protein>
<reference evidence="3" key="1">
    <citation type="journal article" date="2019" name="Int. J. Syst. Evol. Microbiol.">
        <title>The Global Catalogue of Microorganisms (GCM) 10K type strain sequencing project: providing services to taxonomists for standard genome sequencing and annotation.</title>
        <authorList>
            <consortium name="The Broad Institute Genomics Platform"/>
            <consortium name="The Broad Institute Genome Sequencing Center for Infectious Disease"/>
            <person name="Wu L."/>
            <person name="Ma J."/>
        </authorList>
    </citation>
    <scope>NUCLEOTIDE SEQUENCE [LARGE SCALE GENOMIC DNA]</scope>
    <source>
        <strain evidence="3">CGMCC 4.7139</strain>
    </source>
</reference>
<keyword evidence="1" id="KW-0472">Membrane</keyword>
<feature type="transmembrane region" description="Helical" evidence="1">
    <location>
        <begin position="36"/>
        <end position="56"/>
    </location>
</feature>
<evidence type="ECO:0000313" key="3">
    <source>
        <dbReference type="Proteomes" id="UP001595993"/>
    </source>
</evidence>
<feature type="transmembrane region" description="Helical" evidence="1">
    <location>
        <begin position="6"/>
        <end position="24"/>
    </location>
</feature>
<dbReference type="EMBL" id="JBHSFE010000014">
    <property type="protein sequence ID" value="MFC4609711.1"/>
    <property type="molecule type" value="Genomic_DNA"/>
</dbReference>
<keyword evidence="1" id="KW-0812">Transmembrane</keyword>
<keyword evidence="1" id="KW-1133">Transmembrane helix</keyword>
<accession>A0ABV9G5W3</accession>
<dbReference type="RefSeq" id="WP_381196804.1">
    <property type="nucleotide sequence ID" value="NZ_JBHSFE010000014.1"/>
</dbReference>
<keyword evidence="3" id="KW-1185">Reference proteome</keyword>
<sequence length="105" mass="11843">MLVALYFLLIVGLAASVGFLVLHRPRRMFRAVEINSTWWVIILGLLYARSLVLLVIRGYQPSGGWVDALFVFGMLAAIDALLILRFVTYLAYLRKHPEKNPAPVS</sequence>